<dbReference type="Proteomes" id="UP001605036">
    <property type="component" value="Unassembled WGS sequence"/>
</dbReference>
<evidence type="ECO:0000256" key="1">
    <source>
        <dbReference type="ARBA" id="ARBA00022614"/>
    </source>
</evidence>
<evidence type="ECO:0008006" key="7">
    <source>
        <dbReference type="Google" id="ProtNLM"/>
    </source>
</evidence>
<feature type="domain" description="Disease resistance R13L4/SHOC-2-like LRR" evidence="4">
    <location>
        <begin position="821"/>
        <end position="923"/>
    </location>
</feature>
<dbReference type="InterPro" id="IPR032675">
    <property type="entry name" value="LRR_dom_sf"/>
</dbReference>
<comment type="caution">
    <text evidence="5">The sequence shown here is derived from an EMBL/GenBank/DDBJ whole genome shotgun (WGS) entry which is preliminary data.</text>
</comment>
<keyword evidence="2" id="KW-0677">Repeat</keyword>
<accession>A0ABD1XQQ9</accession>
<dbReference type="SUPFAM" id="SSF52540">
    <property type="entry name" value="P-loop containing nucleoside triphosphate hydrolases"/>
    <property type="match status" value="1"/>
</dbReference>
<evidence type="ECO:0000259" key="4">
    <source>
        <dbReference type="Pfam" id="PF23598"/>
    </source>
</evidence>
<dbReference type="Gene3D" id="1.10.8.430">
    <property type="entry name" value="Helical domain of apoptotic protease-activating factors"/>
    <property type="match status" value="1"/>
</dbReference>
<name>A0ABD1XQQ9_9MARC</name>
<dbReference type="PANTHER" id="PTHR36766">
    <property type="entry name" value="PLANT BROAD-SPECTRUM MILDEW RESISTANCE PROTEIN RPW8"/>
    <property type="match status" value="1"/>
</dbReference>
<dbReference type="SUPFAM" id="SSF53474">
    <property type="entry name" value="alpha/beta-Hydrolases"/>
    <property type="match status" value="1"/>
</dbReference>
<sequence length="1292" mass="145770">MSRGCNRVIWPKVWLPEDFPNARVLAISYDGSIRKSDTTGMMDLYLTVESLLKCLLMEDVGKKRPVILVGHSFGGIMIKGLCLFAQNNGHLRNCRAETAEQQEHAFLRNIRGIFYYSTPHHGSGFPTELMKNGGNEAELMKIVQVLSNHLARINQDFNLLLRNSLHCQEAAVGESLPTDLGAGRSCLIVEEGSARASENYVQLMEDHFSICQPREKTNSSYRFLVEFIRSIRVNHVQDADLMGFPANRQKVTKMQLDLLGPLVQGEILQGLESSPVLGLWGMGGIGKTTLSKVVFNCIHTQFEYSLFFEGTKDIPGTEKDLEIRVLEQMHHNGKKVDSDTFRWFHLRGKRIVVVLDDVLEDRDIAMIDKFRDFCSPDSCFLLTARDRSILNKVDDISIYEVKALSLENSELLFRSFAISPIDKVLPKWQDHCLFCIVSKCGGLPLVLEVVGKFLKSIVSQEIWEQTLVALQKIESFNHTSIGIKVASKLELSYSTLENAEKQMFIDAATFFQDKILESNGYRKRLWTLREAKAAWRVAFSTGAEALLWRKLCDRALVYDVAEDSPIKMHDLLKHLGQKLATEMQDQKRIMGEDADSVSQTLRCSEFQAEISKVYSLQVRLGCSRLTHSLCLPCTLDKEWRGTPVSCPHLQYPLIPVSSLHEMKMLRYVQLECCTLAQSTVLPKNVIIFNSVSYWPGISFENSNKLVILSFKASELERLPNSFCSLKNLRFLYMDIAALTLLPESIGSLKSLQRCKLGCPLLEFIPESFGGLESLQELTLEKCEKVGRLPDSFGNLKHLQMLDMDCKNLKELPDSFCDLENLQQLTLQCSNLESLPEAFGNLRLLQTLKLLVCVRLEFLPDSFSRLQALQRLVIWRCTCLREIPHSFNNLRNLQELTLRDCSSLRSLPSSFGKLRNLDKLEIRPSTAYGSRTIHASGKGLSSLPDSFGELKNLSQLSLLSEEIQSLPPLFGCLKKLGKCKLECWGLESLPDSFVKLETLEILEIRSTKLNNLPNSLNGLNQLKSFRIDCPALVELPASLGELSSLEVLSLETLSLKHLPNSFCQLTRLQSLRFLACQNLESMPQSLGDLEMMQRLELHRCRKLKSLPESLGNLKALQSFKISDCDSIEEMPECLGKLVALKELIVTNCANLKTLSTSIGELNSLVKLMVVSCKQLRSLPESLGDLRCLHTLEISGCENLECLPHSIGGLYDLRYLEVADCSKLDEVPDTLGQLQCLEGVTLSKLPLRSIPSFYTANSLEELCLHELIYLQDAPEVNQRCRLRVTSCSLIQYQF</sequence>
<feature type="domain" description="NB-ARC" evidence="3">
    <location>
        <begin position="271"/>
        <end position="417"/>
    </location>
</feature>
<reference evidence="5 6" key="1">
    <citation type="submission" date="2024-09" db="EMBL/GenBank/DDBJ databases">
        <title>Chromosome-scale assembly of Riccia fluitans.</title>
        <authorList>
            <person name="Paukszto L."/>
            <person name="Sawicki J."/>
            <person name="Karawczyk K."/>
            <person name="Piernik-Szablinska J."/>
            <person name="Szczecinska M."/>
            <person name="Mazdziarz M."/>
        </authorList>
    </citation>
    <scope>NUCLEOTIDE SEQUENCE [LARGE SCALE GENOMIC DNA]</scope>
    <source>
        <strain evidence="5">Rf_01</strain>
        <tissue evidence="5">Aerial parts of the thallus</tissue>
    </source>
</reference>
<evidence type="ECO:0000313" key="5">
    <source>
        <dbReference type="EMBL" id="KAL2611256.1"/>
    </source>
</evidence>
<dbReference type="SUPFAM" id="SSF52058">
    <property type="entry name" value="L domain-like"/>
    <property type="match status" value="2"/>
</dbReference>
<dbReference type="SMART" id="SM00369">
    <property type="entry name" value="LRR_TYP"/>
    <property type="match status" value="5"/>
</dbReference>
<dbReference type="Pfam" id="PF00931">
    <property type="entry name" value="NB-ARC"/>
    <property type="match status" value="1"/>
</dbReference>
<dbReference type="Gene3D" id="3.80.10.10">
    <property type="entry name" value="Ribonuclease Inhibitor"/>
    <property type="match status" value="4"/>
</dbReference>
<dbReference type="Gene3D" id="3.40.50.300">
    <property type="entry name" value="P-loop containing nucleotide triphosphate hydrolases"/>
    <property type="match status" value="1"/>
</dbReference>
<evidence type="ECO:0000313" key="6">
    <source>
        <dbReference type="Proteomes" id="UP001605036"/>
    </source>
</evidence>
<protein>
    <recommendedName>
        <fullName evidence="7">NB-ARC domain-containing protein</fullName>
    </recommendedName>
</protein>
<dbReference type="InterPro" id="IPR042197">
    <property type="entry name" value="Apaf_helical"/>
</dbReference>
<dbReference type="GO" id="GO:0006952">
    <property type="term" value="P:defense response"/>
    <property type="evidence" value="ECO:0007669"/>
    <property type="project" value="UniProtKB-KW"/>
</dbReference>
<evidence type="ECO:0000259" key="3">
    <source>
        <dbReference type="Pfam" id="PF00931"/>
    </source>
</evidence>
<dbReference type="Gene3D" id="3.40.50.1820">
    <property type="entry name" value="alpha/beta hydrolase"/>
    <property type="match status" value="1"/>
</dbReference>
<dbReference type="InterPro" id="IPR055414">
    <property type="entry name" value="LRR_R13L4/SHOC2-like"/>
</dbReference>
<dbReference type="PANTHER" id="PTHR36766:SF30">
    <property type="entry name" value="TIR-NBS TYPE DISEASE RESISTANCE PROTEIN-RELATED"/>
    <property type="match status" value="1"/>
</dbReference>
<proteinExistence type="predicted"/>
<evidence type="ECO:0000256" key="2">
    <source>
        <dbReference type="ARBA" id="ARBA00022737"/>
    </source>
</evidence>
<keyword evidence="6" id="KW-1185">Reference proteome</keyword>
<dbReference type="InterPro" id="IPR027417">
    <property type="entry name" value="P-loop_NTPase"/>
</dbReference>
<dbReference type="InterPro" id="IPR002182">
    <property type="entry name" value="NB-ARC"/>
</dbReference>
<dbReference type="InterPro" id="IPR029058">
    <property type="entry name" value="AB_hydrolase_fold"/>
</dbReference>
<organism evidence="5 6">
    <name type="scientific">Riccia fluitans</name>
    <dbReference type="NCBI Taxonomy" id="41844"/>
    <lineage>
        <taxon>Eukaryota</taxon>
        <taxon>Viridiplantae</taxon>
        <taxon>Streptophyta</taxon>
        <taxon>Embryophyta</taxon>
        <taxon>Marchantiophyta</taxon>
        <taxon>Marchantiopsida</taxon>
        <taxon>Marchantiidae</taxon>
        <taxon>Marchantiales</taxon>
        <taxon>Ricciaceae</taxon>
        <taxon>Riccia</taxon>
    </lineage>
</organism>
<dbReference type="Pfam" id="PF23598">
    <property type="entry name" value="LRR_14"/>
    <property type="match status" value="2"/>
</dbReference>
<keyword evidence="1" id="KW-0433">Leucine-rich repeat</keyword>
<gene>
    <name evidence="5" type="ORF">R1flu_022948</name>
</gene>
<dbReference type="EMBL" id="JBHFFA010000007">
    <property type="protein sequence ID" value="KAL2611256.1"/>
    <property type="molecule type" value="Genomic_DNA"/>
</dbReference>
<dbReference type="PRINTS" id="PR00364">
    <property type="entry name" value="DISEASERSIST"/>
</dbReference>
<dbReference type="InterPro" id="IPR003591">
    <property type="entry name" value="Leu-rich_rpt_typical-subtyp"/>
</dbReference>
<feature type="domain" description="Disease resistance R13L4/SHOC-2-like LRR" evidence="4">
    <location>
        <begin position="1016"/>
        <end position="1120"/>
    </location>
</feature>